<accession>X1JFQ7</accession>
<comment type="caution">
    <text evidence="1">The sequence shown here is derived from an EMBL/GenBank/DDBJ whole genome shotgun (WGS) entry which is preliminary data.</text>
</comment>
<sequence length="64" mass="7631">PEGKNKDKLPLGQQWLLKRQGSEFENWDLKEVDPKNQKFHNQDKKVKNGFSQILPQCYLQKYAK</sequence>
<evidence type="ECO:0000313" key="1">
    <source>
        <dbReference type="EMBL" id="GAH80355.1"/>
    </source>
</evidence>
<organism evidence="1">
    <name type="scientific">marine sediment metagenome</name>
    <dbReference type="NCBI Taxonomy" id="412755"/>
    <lineage>
        <taxon>unclassified sequences</taxon>
        <taxon>metagenomes</taxon>
        <taxon>ecological metagenomes</taxon>
    </lineage>
</organism>
<feature type="non-terminal residue" evidence="1">
    <location>
        <position position="1"/>
    </location>
</feature>
<gene>
    <name evidence="1" type="ORF">S03H2_68078</name>
</gene>
<dbReference type="AlphaFoldDB" id="X1JFQ7"/>
<reference evidence="1" key="1">
    <citation type="journal article" date="2014" name="Front. Microbiol.">
        <title>High frequency of phylogenetically diverse reductive dehalogenase-homologous genes in deep subseafloor sedimentary metagenomes.</title>
        <authorList>
            <person name="Kawai M."/>
            <person name="Futagami T."/>
            <person name="Toyoda A."/>
            <person name="Takaki Y."/>
            <person name="Nishi S."/>
            <person name="Hori S."/>
            <person name="Arai W."/>
            <person name="Tsubouchi T."/>
            <person name="Morono Y."/>
            <person name="Uchiyama I."/>
            <person name="Ito T."/>
            <person name="Fujiyama A."/>
            <person name="Inagaki F."/>
            <person name="Takami H."/>
        </authorList>
    </citation>
    <scope>NUCLEOTIDE SEQUENCE</scope>
    <source>
        <strain evidence="1">Expedition CK06-06</strain>
    </source>
</reference>
<name>X1JFQ7_9ZZZZ</name>
<proteinExistence type="predicted"/>
<protein>
    <submittedName>
        <fullName evidence="1">Uncharacterized protein</fullName>
    </submittedName>
</protein>
<dbReference type="EMBL" id="BARU01044696">
    <property type="protein sequence ID" value="GAH80355.1"/>
    <property type="molecule type" value="Genomic_DNA"/>
</dbReference>